<sequence>MGKLISNNKILIILFIIGFILRLYLSSLGFGEVIYDTASYHRMAREILHGKLTADCCDHNPGYSVFLAGVYGLFGSENILALRIVQVLLDLITGVLIYLTAKSLFGVRTATFGLGLYMINPFTSSYTGLRLSEILALFLVSVIAFFLSRKDYSNNVKWWMPTGVALGLFLLVKQSTQFLIYIFLFSCSILVFKKMKRFFLYFVIIGFLIGSTYSLLSNWHNFRKISVVPPYSVNQGILYWNFYNDRYPELLSELDKVNPVFWDLQLELHRTYYTNIPEYRKKYFNLFLQKMRSDWPVYIRNITRNMTWIWDKNHLAYYTDPFYPQDSRPLQIINFLSLALSFFGLGVYILREKLNAVRNPLFLFTIIIYLTITFVFTLASNETRHSLFAYSLVYLWAGFGVDWVIHGCGSIIYKNLFRAHSKITLTFWIRHKGPQS</sequence>
<dbReference type="PANTHER" id="PTHR33908:SF11">
    <property type="entry name" value="MEMBRANE PROTEIN"/>
    <property type="match status" value="1"/>
</dbReference>
<dbReference type="PANTHER" id="PTHR33908">
    <property type="entry name" value="MANNOSYLTRANSFERASE YKCB-RELATED"/>
    <property type="match status" value="1"/>
</dbReference>
<dbReference type="GO" id="GO:0005886">
    <property type="term" value="C:plasma membrane"/>
    <property type="evidence" value="ECO:0007669"/>
    <property type="project" value="UniProtKB-SubCell"/>
</dbReference>
<comment type="caution">
    <text evidence="10">The sequence shown here is derived from an EMBL/GenBank/DDBJ whole genome shotgun (WGS) entry which is preliminary data.</text>
</comment>
<gene>
    <name evidence="10" type="ORF">A2773_03415</name>
</gene>
<feature type="domain" description="Glycosyltransferase RgtA/B/C/D-like" evidence="9">
    <location>
        <begin position="58"/>
        <end position="209"/>
    </location>
</feature>
<feature type="transmembrane region" description="Helical" evidence="8">
    <location>
        <begin position="198"/>
        <end position="216"/>
    </location>
</feature>
<protein>
    <recommendedName>
        <fullName evidence="9">Glycosyltransferase RgtA/B/C/D-like domain-containing protein</fullName>
    </recommendedName>
</protein>
<evidence type="ECO:0000256" key="3">
    <source>
        <dbReference type="ARBA" id="ARBA00022676"/>
    </source>
</evidence>
<feature type="transmembrane region" description="Helical" evidence="8">
    <location>
        <begin position="12"/>
        <end position="35"/>
    </location>
</feature>
<dbReference type="GO" id="GO:0016763">
    <property type="term" value="F:pentosyltransferase activity"/>
    <property type="evidence" value="ECO:0007669"/>
    <property type="project" value="TreeGrafter"/>
</dbReference>
<comment type="subcellular location">
    <subcellularLocation>
        <location evidence="1">Cell membrane</location>
        <topology evidence="1">Multi-pass membrane protein</topology>
    </subcellularLocation>
</comment>
<keyword evidence="3" id="KW-0328">Glycosyltransferase</keyword>
<dbReference type="Pfam" id="PF13231">
    <property type="entry name" value="PMT_2"/>
    <property type="match status" value="1"/>
</dbReference>
<dbReference type="STRING" id="1798375.A2773_03415"/>
<evidence type="ECO:0000256" key="5">
    <source>
        <dbReference type="ARBA" id="ARBA00022692"/>
    </source>
</evidence>
<evidence type="ECO:0000313" key="11">
    <source>
        <dbReference type="Proteomes" id="UP000177383"/>
    </source>
</evidence>
<dbReference type="InterPro" id="IPR038731">
    <property type="entry name" value="RgtA/B/C-like"/>
</dbReference>
<feature type="transmembrane region" description="Helical" evidence="8">
    <location>
        <begin position="131"/>
        <end position="148"/>
    </location>
</feature>
<feature type="transmembrane region" description="Helical" evidence="8">
    <location>
        <begin position="392"/>
        <end position="413"/>
    </location>
</feature>
<reference evidence="10 11" key="1">
    <citation type="journal article" date="2016" name="Nat. Commun.">
        <title>Thousands of microbial genomes shed light on interconnected biogeochemical processes in an aquifer system.</title>
        <authorList>
            <person name="Anantharaman K."/>
            <person name="Brown C.T."/>
            <person name="Hug L.A."/>
            <person name="Sharon I."/>
            <person name="Castelle C.J."/>
            <person name="Probst A.J."/>
            <person name="Thomas B.C."/>
            <person name="Singh A."/>
            <person name="Wilkins M.J."/>
            <person name="Karaoz U."/>
            <person name="Brodie E.L."/>
            <person name="Williams K.H."/>
            <person name="Hubbard S.S."/>
            <person name="Banfield J.F."/>
        </authorList>
    </citation>
    <scope>NUCLEOTIDE SEQUENCE [LARGE SCALE GENOMIC DNA]</scope>
</reference>
<dbReference type="Proteomes" id="UP000177383">
    <property type="component" value="Unassembled WGS sequence"/>
</dbReference>
<keyword evidence="5 8" id="KW-0812">Transmembrane</keyword>
<name>A0A1F5ZQD2_9BACT</name>
<keyword evidence="2" id="KW-1003">Cell membrane</keyword>
<evidence type="ECO:0000256" key="8">
    <source>
        <dbReference type="SAM" id="Phobius"/>
    </source>
</evidence>
<dbReference type="EMBL" id="MFJE01000021">
    <property type="protein sequence ID" value="OGG14322.1"/>
    <property type="molecule type" value="Genomic_DNA"/>
</dbReference>
<organism evidence="10 11">
    <name type="scientific">Candidatus Gottesmanbacteria bacterium RIFCSPHIGHO2_01_FULL_39_10</name>
    <dbReference type="NCBI Taxonomy" id="1798375"/>
    <lineage>
        <taxon>Bacteria</taxon>
        <taxon>Candidatus Gottesmaniibacteriota</taxon>
    </lineage>
</organism>
<evidence type="ECO:0000313" key="10">
    <source>
        <dbReference type="EMBL" id="OGG14322.1"/>
    </source>
</evidence>
<evidence type="ECO:0000256" key="7">
    <source>
        <dbReference type="ARBA" id="ARBA00023136"/>
    </source>
</evidence>
<accession>A0A1F5ZQD2</accession>
<evidence type="ECO:0000256" key="6">
    <source>
        <dbReference type="ARBA" id="ARBA00022989"/>
    </source>
</evidence>
<keyword evidence="7 8" id="KW-0472">Membrane</keyword>
<dbReference type="GO" id="GO:0009103">
    <property type="term" value="P:lipopolysaccharide biosynthetic process"/>
    <property type="evidence" value="ECO:0007669"/>
    <property type="project" value="UniProtKB-ARBA"/>
</dbReference>
<feature type="transmembrane region" description="Helical" evidence="8">
    <location>
        <begin position="168"/>
        <end position="191"/>
    </location>
</feature>
<keyword evidence="4" id="KW-0808">Transferase</keyword>
<feature type="transmembrane region" description="Helical" evidence="8">
    <location>
        <begin position="330"/>
        <end position="349"/>
    </location>
</feature>
<evidence type="ECO:0000259" key="9">
    <source>
        <dbReference type="Pfam" id="PF13231"/>
    </source>
</evidence>
<dbReference type="AlphaFoldDB" id="A0A1F5ZQD2"/>
<evidence type="ECO:0000256" key="1">
    <source>
        <dbReference type="ARBA" id="ARBA00004651"/>
    </source>
</evidence>
<dbReference type="InterPro" id="IPR050297">
    <property type="entry name" value="LipidA_mod_glycosyltrf_83"/>
</dbReference>
<evidence type="ECO:0000256" key="2">
    <source>
        <dbReference type="ARBA" id="ARBA00022475"/>
    </source>
</evidence>
<evidence type="ECO:0000256" key="4">
    <source>
        <dbReference type="ARBA" id="ARBA00022679"/>
    </source>
</evidence>
<feature type="transmembrane region" description="Helical" evidence="8">
    <location>
        <begin position="361"/>
        <end position="380"/>
    </location>
</feature>
<keyword evidence="6 8" id="KW-1133">Transmembrane helix</keyword>
<proteinExistence type="predicted"/>